<evidence type="ECO:0000256" key="2">
    <source>
        <dbReference type="ARBA" id="ARBA00022540"/>
    </source>
</evidence>
<evidence type="ECO:0000313" key="6">
    <source>
        <dbReference type="EMBL" id="KAI9268071.1"/>
    </source>
</evidence>
<dbReference type="AlphaFoldDB" id="A0AAD5PFC6"/>
<evidence type="ECO:0000259" key="4">
    <source>
        <dbReference type="Pfam" id="PF00707"/>
    </source>
</evidence>
<evidence type="ECO:0008006" key="8">
    <source>
        <dbReference type="Google" id="ProtNLM"/>
    </source>
</evidence>
<dbReference type="Pfam" id="PF00707">
    <property type="entry name" value="IF3_C"/>
    <property type="match status" value="1"/>
</dbReference>
<dbReference type="PANTHER" id="PTHR10938">
    <property type="entry name" value="TRANSLATION INITIATION FACTOR IF-3"/>
    <property type="match status" value="1"/>
</dbReference>
<dbReference type="GO" id="GO:0003743">
    <property type="term" value="F:translation initiation factor activity"/>
    <property type="evidence" value="ECO:0007669"/>
    <property type="project" value="UniProtKB-KW"/>
</dbReference>
<dbReference type="GO" id="GO:0032790">
    <property type="term" value="P:ribosome disassembly"/>
    <property type="evidence" value="ECO:0007669"/>
    <property type="project" value="TreeGrafter"/>
</dbReference>
<name>A0AAD5PFC6_9FUNG</name>
<comment type="similarity">
    <text evidence="1">Belongs to the IF-3 family.</text>
</comment>
<evidence type="ECO:0000256" key="3">
    <source>
        <dbReference type="ARBA" id="ARBA00022917"/>
    </source>
</evidence>
<dbReference type="InterPro" id="IPR001288">
    <property type="entry name" value="Translation_initiation_fac_3"/>
</dbReference>
<feature type="domain" description="Translation initiation factor 3 C-terminal" evidence="4">
    <location>
        <begin position="145"/>
        <end position="224"/>
    </location>
</feature>
<feature type="domain" description="Translation initiation factor 3 N-terminal" evidence="5">
    <location>
        <begin position="69"/>
        <end position="136"/>
    </location>
</feature>
<dbReference type="InterPro" id="IPR019814">
    <property type="entry name" value="Translation_initiation_fac_3_N"/>
</dbReference>
<dbReference type="Proteomes" id="UP001209540">
    <property type="component" value="Unassembled WGS sequence"/>
</dbReference>
<dbReference type="GO" id="GO:0005739">
    <property type="term" value="C:mitochondrion"/>
    <property type="evidence" value="ECO:0007669"/>
    <property type="project" value="TreeGrafter"/>
</dbReference>
<dbReference type="SUPFAM" id="SSF55200">
    <property type="entry name" value="Translation initiation factor IF3, C-terminal domain"/>
    <property type="match status" value="1"/>
</dbReference>
<comment type="caution">
    <text evidence="6">The sequence shown here is derived from an EMBL/GenBank/DDBJ whole genome shotgun (WGS) entry which is preliminary data.</text>
</comment>
<evidence type="ECO:0000256" key="1">
    <source>
        <dbReference type="ARBA" id="ARBA00005439"/>
    </source>
</evidence>
<keyword evidence="2" id="KW-0396">Initiation factor</keyword>
<sequence length="229" mass="26492">MNRALAVRALVTCTRLSILSRQPSLAQQPWQCHVIQSTHLMTRPLVVRSFTHTAPTLEASKPMGRSRRDEEITARFITFVDDKGQVLEPRARLDDVLHKFDRSQYFLMEVQPGKVPVCRLFDKKAMFEKQKQKKKAKQANPEAIVKEIVFGWNVSPHDMEHKLGRAKQFLEKGNKVKIEIVTKKGQQRLDKEDKGDVIDRVIEHMNEFKSTKKPAFEKGGNCVLQFERK</sequence>
<evidence type="ECO:0000313" key="7">
    <source>
        <dbReference type="Proteomes" id="UP001209540"/>
    </source>
</evidence>
<dbReference type="Gene3D" id="3.10.20.80">
    <property type="entry name" value="Translation initiation factor 3 (IF-3), N-terminal domain"/>
    <property type="match status" value="1"/>
</dbReference>
<reference evidence="6" key="2">
    <citation type="submission" date="2023-02" db="EMBL/GenBank/DDBJ databases">
        <authorList>
            <consortium name="DOE Joint Genome Institute"/>
            <person name="Mondo S.J."/>
            <person name="Chang Y."/>
            <person name="Wang Y."/>
            <person name="Ahrendt S."/>
            <person name="Andreopoulos W."/>
            <person name="Barry K."/>
            <person name="Beard J."/>
            <person name="Benny G.L."/>
            <person name="Blankenship S."/>
            <person name="Bonito G."/>
            <person name="Cuomo C."/>
            <person name="Desiro A."/>
            <person name="Gervers K.A."/>
            <person name="Hundley H."/>
            <person name="Kuo A."/>
            <person name="LaButti K."/>
            <person name="Lang B.F."/>
            <person name="Lipzen A."/>
            <person name="O'Donnell K."/>
            <person name="Pangilinan J."/>
            <person name="Reynolds N."/>
            <person name="Sandor L."/>
            <person name="Smith M.W."/>
            <person name="Tsang A."/>
            <person name="Grigoriev I.V."/>
            <person name="Stajich J.E."/>
            <person name="Spatafora J.W."/>
        </authorList>
    </citation>
    <scope>NUCLEOTIDE SEQUENCE</scope>
    <source>
        <strain evidence="6">RSA 2281</strain>
    </source>
</reference>
<dbReference type="InterPro" id="IPR019815">
    <property type="entry name" value="Translation_initiation_fac_3_C"/>
</dbReference>
<dbReference type="SUPFAM" id="SSF54364">
    <property type="entry name" value="Translation initiation factor IF3, N-terminal domain"/>
    <property type="match status" value="1"/>
</dbReference>
<dbReference type="GO" id="GO:0070124">
    <property type="term" value="P:mitochondrial translational initiation"/>
    <property type="evidence" value="ECO:0007669"/>
    <property type="project" value="TreeGrafter"/>
</dbReference>
<dbReference type="NCBIfam" id="TIGR00168">
    <property type="entry name" value="infC"/>
    <property type="match status" value="1"/>
</dbReference>
<dbReference type="Gene3D" id="3.30.110.10">
    <property type="entry name" value="Translation initiation factor 3 (IF-3), C-terminal domain"/>
    <property type="match status" value="1"/>
</dbReference>
<dbReference type="InterPro" id="IPR036787">
    <property type="entry name" value="T_IF-3_N_sf"/>
</dbReference>
<dbReference type="InterPro" id="IPR036788">
    <property type="entry name" value="T_IF-3_C_sf"/>
</dbReference>
<keyword evidence="3" id="KW-0648">Protein biosynthesis</keyword>
<dbReference type="PANTHER" id="PTHR10938:SF0">
    <property type="entry name" value="TRANSLATION INITIATION FACTOR IF-3, MITOCHONDRIAL"/>
    <property type="match status" value="1"/>
</dbReference>
<dbReference type="Pfam" id="PF05198">
    <property type="entry name" value="IF3_N"/>
    <property type="match status" value="1"/>
</dbReference>
<protein>
    <recommendedName>
        <fullName evidence="8">Translation initiation factor IF-3</fullName>
    </recommendedName>
</protein>
<gene>
    <name evidence="6" type="ORF">BDA99DRAFT_355038</name>
</gene>
<dbReference type="EMBL" id="JAIXMP010000009">
    <property type="protein sequence ID" value="KAI9268071.1"/>
    <property type="molecule type" value="Genomic_DNA"/>
</dbReference>
<dbReference type="GO" id="GO:0043022">
    <property type="term" value="F:ribosome binding"/>
    <property type="evidence" value="ECO:0007669"/>
    <property type="project" value="TreeGrafter"/>
</dbReference>
<keyword evidence="7" id="KW-1185">Reference proteome</keyword>
<organism evidence="6 7">
    <name type="scientific">Phascolomyces articulosus</name>
    <dbReference type="NCBI Taxonomy" id="60185"/>
    <lineage>
        <taxon>Eukaryota</taxon>
        <taxon>Fungi</taxon>
        <taxon>Fungi incertae sedis</taxon>
        <taxon>Mucoromycota</taxon>
        <taxon>Mucoromycotina</taxon>
        <taxon>Mucoromycetes</taxon>
        <taxon>Mucorales</taxon>
        <taxon>Lichtheimiaceae</taxon>
        <taxon>Phascolomyces</taxon>
    </lineage>
</organism>
<proteinExistence type="inferred from homology"/>
<evidence type="ECO:0000259" key="5">
    <source>
        <dbReference type="Pfam" id="PF05198"/>
    </source>
</evidence>
<accession>A0AAD5PFC6</accession>
<reference evidence="6" key="1">
    <citation type="journal article" date="2022" name="IScience">
        <title>Evolution of zygomycete secretomes and the origins of terrestrial fungal ecologies.</title>
        <authorList>
            <person name="Chang Y."/>
            <person name="Wang Y."/>
            <person name="Mondo S."/>
            <person name="Ahrendt S."/>
            <person name="Andreopoulos W."/>
            <person name="Barry K."/>
            <person name="Beard J."/>
            <person name="Benny G.L."/>
            <person name="Blankenship S."/>
            <person name="Bonito G."/>
            <person name="Cuomo C."/>
            <person name="Desiro A."/>
            <person name="Gervers K.A."/>
            <person name="Hundley H."/>
            <person name="Kuo A."/>
            <person name="LaButti K."/>
            <person name="Lang B.F."/>
            <person name="Lipzen A."/>
            <person name="O'Donnell K."/>
            <person name="Pangilinan J."/>
            <person name="Reynolds N."/>
            <person name="Sandor L."/>
            <person name="Smith M.E."/>
            <person name="Tsang A."/>
            <person name="Grigoriev I.V."/>
            <person name="Stajich J.E."/>
            <person name="Spatafora J.W."/>
        </authorList>
    </citation>
    <scope>NUCLEOTIDE SEQUENCE</scope>
    <source>
        <strain evidence="6">RSA 2281</strain>
    </source>
</reference>